<dbReference type="Proteomes" id="UP001161757">
    <property type="component" value="Unassembled WGS sequence"/>
</dbReference>
<gene>
    <name evidence="1" type="ORF">HRR80_004944</name>
</gene>
<dbReference type="EMBL" id="JAJGCB010000009">
    <property type="protein sequence ID" value="KAJ8990881.1"/>
    <property type="molecule type" value="Genomic_DNA"/>
</dbReference>
<accession>A0AAN6EV48</accession>
<name>A0AAN6EV48_EXODE</name>
<reference evidence="1" key="1">
    <citation type="submission" date="2023-01" db="EMBL/GenBank/DDBJ databases">
        <title>Exophiala dermititidis isolated from Cystic Fibrosis Patient.</title>
        <authorList>
            <person name="Kurbessoian T."/>
            <person name="Crocker A."/>
            <person name="Murante D."/>
            <person name="Hogan D.A."/>
            <person name="Stajich J.E."/>
        </authorList>
    </citation>
    <scope>NUCLEOTIDE SEQUENCE</scope>
    <source>
        <strain evidence="1">Ex8</strain>
    </source>
</reference>
<evidence type="ECO:0000313" key="1">
    <source>
        <dbReference type="EMBL" id="KAJ8990881.1"/>
    </source>
</evidence>
<comment type="caution">
    <text evidence="1">The sequence shown here is derived from an EMBL/GenBank/DDBJ whole genome shotgun (WGS) entry which is preliminary data.</text>
</comment>
<dbReference type="AlphaFoldDB" id="A0AAN6EV48"/>
<sequence length="179" mass="19514">MVRCLVREAAAKAAFVGHQQHDCSLEGLSVTIIDMDAGYIYCTLPSHQRLSAKWRKVRDWLEMESAPSVGKKSGRDANFQGRVSGRVPVLTSLNLNSATYHGRVCSSAQTTSAVAVDALNGPLKSRSTMKAIPMTCRMWHDGGEGLGIVSPIGPQSIPCLSGPYRRDSLSQRNKMYLHP</sequence>
<organism evidence="1 2">
    <name type="scientific">Exophiala dermatitidis</name>
    <name type="common">Black yeast-like fungus</name>
    <name type="synonym">Wangiella dermatitidis</name>
    <dbReference type="NCBI Taxonomy" id="5970"/>
    <lineage>
        <taxon>Eukaryota</taxon>
        <taxon>Fungi</taxon>
        <taxon>Dikarya</taxon>
        <taxon>Ascomycota</taxon>
        <taxon>Pezizomycotina</taxon>
        <taxon>Eurotiomycetes</taxon>
        <taxon>Chaetothyriomycetidae</taxon>
        <taxon>Chaetothyriales</taxon>
        <taxon>Herpotrichiellaceae</taxon>
        <taxon>Exophiala</taxon>
    </lineage>
</organism>
<evidence type="ECO:0000313" key="2">
    <source>
        <dbReference type="Proteomes" id="UP001161757"/>
    </source>
</evidence>
<proteinExistence type="predicted"/>
<protein>
    <submittedName>
        <fullName evidence="1">Uncharacterized protein</fullName>
    </submittedName>
</protein>